<evidence type="ECO:0000256" key="1">
    <source>
        <dbReference type="ARBA" id="ARBA00023002"/>
    </source>
</evidence>
<sequence>MTLTHAEYSQIGAKISPNGQAFIDGAFCDAADGTTFETTNPATGDVLARVAHCKAADVDRAVKAARRVFNDGTWSRAEPEHRKEVLLKVAALVREHAHELAVLESLDTGKTINDCMDEIGGDVPNFFQWYGELADKTFGKIAPTGPGALALITKEPAGIAGAVLPWNFPLVMAAWKIAPSLAVGCSAIIKPAEQTPLSVIRLAELMQEAGVPDGVINILPGYGETAGQAIGLHNDIDTVSFTGSTEVGRMFMRYSGDSNLKGVGLEMGGKSPFIVLDDAVLDDDLIEHAAMSAFWNGGQNCSANMRQLVAAPLVEEFTGRIIERVKAFKLGDPLDPATDIGSMITKDHKSMVMEYIQSGVDEGAKMVTGGGSDLPGYFIEPTVFQNVTPSMKIAREEIFGPVLGIMPFETAEQALAVASDTEYGLHASVFTQDIDKAIHMARALPCGTVSVNGFSEGDIKTPFGGYKQSGSLARDNGTEALEQYLQTKTIWIQTKPG</sequence>
<evidence type="ECO:0000313" key="6">
    <source>
        <dbReference type="Proteomes" id="UP001318682"/>
    </source>
</evidence>
<dbReference type="Gene3D" id="3.40.309.10">
    <property type="entry name" value="Aldehyde Dehydrogenase, Chain A, domain 2"/>
    <property type="match status" value="1"/>
</dbReference>
<dbReference type="InterPro" id="IPR015590">
    <property type="entry name" value="Aldehyde_DH_dom"/>
</dbReference>
<keyword evidence="6" id="KW-1185">Reference proteome</keyword>
<evidence type="ECO:0000256" key="3">
    <source>
        <dbReference type="RuleBase" id="RU003345"/>
    </source>
</evidence>
<dbReference type="CDD" id="cd07112">
    <property type="entry name" value="ALDH_GABALDH-PuuC"/>
    <property type="match status" value="1"/>
</dbReference>
<dbReference type="SUPFAM" id="SSF53720">
    <property type="entry name" value="ALDH-like"/>
    <property type="match status" value="1"/>
</dbReference>
<dbReference type="InterPro" id="IPR029510">
    <property type="entry name" value="Ald_DH_CS_GLU"/>
</dbReference>
<protein>
    <submittedName>
        <fullName evidence="5">NADP/NAD-dependent aldehyde dehydrogenase PuuC</fullName>
        <ecNumber evidence="5">1.2.1.5</ecNumber>
    </submittedName>
</protein>
<reference evidence="6" key="2">
    <citation type="submission" date="2024-01" db="EMBL/GenBank/DDBJ databases">
        <title>Roseobacter fucihabitans sp. nov., isolated from the brown alga Fucus spiralis.</title>
        <authorList>
            <person name="Hahnke S."/>
            <person name="Berger M."/>
            <person name="Schlingloff A."/>
            <person name="Athale I."/>
            <person name="Neumann-Schaal M."/>
            <person name="Adenaya A."/>
            <person name="Poehlein A."/>
            <person name="Daniel R."/>
            <person name="Pertersen J."/>
            <person name="Brinkhoff T."/>
        </authorList>
    </citation>
    <scope>NUCLEOTIDE SEQUENCE [LARGE SCALE GENOMIC DNA]</scope>
    <source>
        <strain evidence="6">B14</strain>
    </source>
</reference>
<dbReference type="Pfam" id="PF00171">
    <property type="entry name" value="Aldedh"/>
    <property type="match status" value="1"/>
</dbReference>
<dbReference type="EC" id="1.2.1.5" evidence="5"/>
<keyword evidence="1 3" id="KW-0560">Oxidoreductase</keyword>
<feature type="active site" evidence="2">
    <location>
        <position position="266"/>
    </location>
</feature>
<dbReference type="Gene3D" id="3.40.605.10">
    <property type="entry name" value="Aldehyde Dehydrogenase, Chain A, domain 1"/>
    <property type="match status" value="1"/>
</dbReference>
<accession>A0ABZ2BS40</accession>
<dbReference type="PROSITE" id="PS00687">
    <property type="entry name" value="ALDEHYDE_DEHYDR_GLU"/>
    <property type="match status" value="1"/>
</dbReference>
<dbReference type="GO" id="GO:0004030">
    <property type="term" value="F:aldehyde dehydrogenase [NAD(P)+] activity"/>
    <property type="evidence" value="ECO:0007669"/>
    <property type="project" value="UniProtKB-EC"/>
</dbReference>
<feature type="domain" description="Aldehyde dehydrogenase" evidence="4">
    <location>
        <begin position="31"/>
        <end position="490"/>
    </location>
</feature>
<gene>
    <name evidence="5" type="primary">puuC_2</name>
    <name evidence="5" type="ORF">ROLI_013350</name>
</gene>
<evidence type="ECO:0000256" key="2">
    <source>
        <dbReference type="PROSITE-ProRule" id="PRU10007"/>
    </source>
</evidence>
<evidence type="ECO:0000313" key="5">
    <source>
        <dbReference type="EMBL" id="WVX48255.1"/>
    </source>
</evidence>
<dbReference type="PANTHER" id="PTHR11699">
    <property type="entry name" value="ALDEHYDE DEHYDROGENASE-RELATED"/>
    <property type="match status" value="1"/>
</dbReference>
<dbReference type="RefSeq" id="WP_187431216.1">
    <property type="nucleotide sequence ID" value="NZ_CP143423.1"/>
</dbReference>
<proteinExistence type="inferred from homology"/>
<organism evidence="5 6">
    <name type="scientific">Roseobacter fucihabitans</name>
    <dbReference type="NCBI Taxonomy" id="1537242"/>
    <lineage>
        <taxon>Bacteria</taxon>
        <taxon>Pseudomonadati</taxon>
        <taxon>Pseudomonadota</taxon>
        <taxon>Alphaproteobacteria</taxon>
        <taxon>Rhodobacterales</taxon>
        <taxon>Roseobacteraceae</taxon>
        <taxon>Roseobacter</taxon>
    </lineage>
</organism>
<comment type="similarity">
    <text evidence="3">Belongs to the aldehyde dehydrogenase family.</text>
</comment>
<dbReference type="InterPro" id="IPR016162">
    <property type="entry name" value="Ald_DH_N"/>
</dbReference>
<reference evidence="5 6" key="1">
    <citation type="submission" date="2015-07" db="EMBL/GenBank/DDBJ databases">
        <authorList>
            <person name="Voget S."/>
            <person name="Dogs M."/>
            <person name="Brinkhoff T.H."/>
            <person name="Daniel R."/>
        </authorList>
    </citation>
    <scope>NUCLEOTIDE SEQUENCE [LARGE SCALE GENOMIC DNA]</scope>
    <source>
        <strain evidence="5 6">B14</strain>
    </source>
</reference>
<dbReference type="InterPro" id="IPR016163">
    <property type="entry name" value="Ald_DH_C"/>
</dbReference>
<dbReference type="EMBL" id="CP143423">
    <property type="protein sequence ID" value="WVX48255.1"/>
    <property type="molecule type" value="Genomic_DNA"/>
</dbReference>
<dbReference type="InterPro" id="IPR016161">
    <property type="entry name" value="Ald_DH/histidinol_DH"/>
</dbReference>
<dbReference type="Proteomes" id="UP001318682">
    <property type="component" value="Chromosome"/>
</dbReference>
<evidence type="ECO:0000259" key="4">
    <source>
        <dbReference type="Pfam" id="PF00171"/>
    </source>
</evidence>
<name>A0ABZ2BS40_9RHOB</name>